<protein>
    <submittedName>
        <fullName evidence="2">Mitogen-activated protein kinase 9</fullName>
    </submittedName>
</protein>
<dbReference type="Proteomes" id="UP000288805">
    <property type="component" value="Unassembled WGS sequence"/>
</dbReference>
<organism evidence="2 3">
    <name type="scientific">Vitis vinifera</name>
    <name type="common">Grape</name>
    <dbReference type="NCBI Taxonomy" id="29760"/>
    <lineage>
        <taxon>Eukaryota</taxon>
        <taxon>Viridiplantae</taxon>
        <taxon>Streptophyta</taxon>
        <taxon>Embryophyta</taxon>
        <taxon>Tracheophyta</taxon>
        <taxon>Spermatophyta</taxon>
        <taxon>Magnoliopsida</taxon>
        <taxon>eudicotyledons</taxon>
        <taxon>Gunneridae</taxon>
        <taxon>Pentapetalae</taxon>
        <taxon>rosids</taxon>
        <taxon>Vitales</taxon>
        <taxon>Vitaceae</taxon>
        <taxon>Viteae</taxon>
        <taxon>Vitis</taxon>
    </lineage>
</organism>
<evidence type="ECO:0000313" key="2">
    <source>
        <dbReference type="EMBL" id="RVW17431.1"/>
    </source>
</evidence>
<reference evidence="2 3" key="1">
    <citation type="journal article" date="2018" name="PLoS Genet.">
        <title>Population sequencing reveals clonal diversity and ancestral inbreeding in the grapevine cultivar Chardonnay.</title>
        <authorList>
            <person name="Roach M.J."/>
            <person name="Johnson D.L."/>
            <person name="Bohlmann J."/>
            <person name="van Vuuren H.J."/>
            <person name="Jones S.J."/>
            <person name="Pretorius I.S."/>
            <person name="Schmidt S.A."/>
            <person name="Borneman A.R."/>
        </authorList>
    </citation>
    <scope>NUCLEOTIDE SEQUENCE [LARGE SCALE GENOMIC DNA]</scope>
    <source>
        <strain evidence="3">cv. Chardonnay</strain>
        <tissue evidence="2">Leaf</tissue>
    </source>
</reference>
<evidence type="ECO:0000256" key="1">
    <source>
        <dbReference type="SAM" id="MobiDB-lite"/>
    </source>
</evidence>
<proteinExistence type="predicted"/>
<feature type="region of interest" description="Disordered" evidence="1">
    <location>
        <begin position="138"/>
        <end position="166"/>
    </location>
</feature>
<dbReference type="AlphaFoldDB" id="A0A438C2H7"/>
<dbReference type="EMBL" id="QGNW01002578">
    <property type="protein sequence ID" value="RVW17431.1"/>
    <property type="molecule type" value="Genomic_DNA"/>
</dbReference>
<name>A0A438C2H7_VITVI</name>
<comment type="caution">
    <text evidence="2">The sequence shown here is derived from an EMBL/GenBank/DDBJ whole genome shotgun (WGS) entry which is preliminary data.</text>
</comment>
<feature type="compositionally biased region" description="Acidic residues" evidence="1">
    <location>
        <begin position="140"/>
        <end position="153"/>
    </location>
</feature>
<dbReference type="GO" id="GO:0016301">
    <property type="term" value="F:kinase activity"/>
    <property type="evidence" value="ECO:0007669"/>
    <property type="project" value="UniProtKB-KW"/>
</dbReference>
<sequence>MLETPFLLYNLLCWPFSSANPVLSFYVNLVVLIGFKRQFAHLEEHYGKGERSTPLQRQHASLPRERVCAPINEAADENKEFEKRSAASVATTLESPPKAEGLEKGNVENGPSKPNHSARSLLKSASISASKCIGVKEQKDVEEETIVEHDDEGVNGLSHDLAALNS</sequence>
<keyword evidence="2" id="KW-0808">Transferase</keyword>
<evidence type="ECO:0000313" key="3">
    <source>
        <dbReference type="Proteomes" id="UP000288805"/>
    </source>
</evidence>
<keyword evidence="2" id="KW-0418">Kinase</keyword>
<accession>A0A438C2H7</accession>
<feature type="region of interest" description="Disordered" evidence="1">
    <location>
        <begin position="78"/>
        <end position="121"/>
    </location>
</feature>
<gene>
    <name evidence="2" type="primary">MPK9_0</name>
    <name evidence="2" type="ORF">CK203_094177</name>
</gene>